<evidence type="ECO:0000256" key="1">
    <source>
        <dbReference type="SAM" id="Phobius"/>
    </source>
</evidence>
<protein>
    <submittedName>
        <fullName evidence="2">Uncharacterized protein</fullName>
    </submittedName>
</protein>
<dbReference type="EMBL" id="JAIQUM010000024">
    <property type="protein sequence ID" value="MBZ5751023.1"/>
    <property type="molecule type" value="Genomic_DNA"/>
</dbReference>
<dbReference type="RefSeq" id="WP_111615899.1">
    <property type="nucleotide sequence ID" value="NZ_JAIQUM010000024.1"/>
</dbReference>
<feature type="transmembrane region" description="Helical" evidence="1">
    <location>
        <begin position="6"/>
        <end position="23"/>
    </location>
</feature>
<dbReference type="Proteomes" id="UP001165287">
    <property type="component" value="Unassembled WGS sequence"/>
</dbReference>
<organism evidence="2 3">
    <name type="scientific">Metabacillus rhizolycopersici</name>
    <dbReference type="NCBI Taxonomy" id="2875709"/>
    <lineage>
        <taxon>Bacteria</taxon>
        <taxon>Bacillati</taxon>
        <taxon>Bacillota</taxon>
        <taxon>Bacilli</taxon>
        <taxon>Bacillales</taxon>
        <taxon>Bacillaceae</taxon>
        <taxon>Metabacillus</taxon>
    </lineage>
</organism>
<name>A0ABS7USP6_9BACI</name>
<reference evidence="2" key="1">
    <citation type="submission" date="2024-05" db="EMBL/GenBank/DDBJ databases">
        <title>Metabacillus sp. nov., isolated from the rhizosphere soil of tomato plants.</title>
        <authorList>
            <person name="Ma R."/>
        </authorList>
    </citation>
    <scope>NUCLEOTIDE SEQUENCE</scope>
    <source>
        <strain evidence="2">DBTR6</strain>
    </source>
</reference>
<accession>A0ABS7USP6</accession>
<comment type="caution">
    <text evidence="2">The sequence shown here is derived from an EMBL/GenBank/DDBJ whole genome shotgun (WGS) entry which is preliminary data.</text>
</comment>
<evidence type="ECO:0000313" key="2">
    <source>
        <dbReference type="EMBL" id="MBZ5751023.1"/>
    </source>
</evidence>
<keyword evidence="3" id="KW-1185">Reference proteome</keyword>
<keyword evidence="1" id="KW-0812">Transmembrane</keyword>
<gene>
    <name evidence="2" type="ORF">K9V48_12375</name>
</gene>
<feature type="transmembrane region" description="Helical" evidence="1">
    <location>
        <begin position="43"/>
        <end position="62"/>
    </location>
</feature>
<keyword evidence="1" id="KW-1133">Transmembrane helix</keyword>
<keyword evidence="1" id="KW-0472">Membrane</keyword>
<sequence>MTFAFIIIIILAILALVGTIFVAKDKDENYMKKTKNNLTRLTWIYTIVIILAIIAVAVYISLK</sequence>
<proteinExistence type="predicted"/>
<evidence type="ECO:0000313" key="3">
    <source>
        <dbReference type="Proteomes" id="UP001165287"/>
    </source>
</evidence>